<evidence type="ECO:0000256" key="2">
    <source>
        <dbReference type="ARBA" id="ARBA00011355"/>
    </source>
</evidence>
<evidence type="ECO:0000256" key="1">
    <source>
        <dbReference type="ARBA" id="ARBA00007557"/>
    </source>
</evidence>
<protein>
    <recommendedName>
        <fullName evidence="3">Electron transfer flavoprotein subunit beta</fullName>
    </recommendedName>
    <alternativeName>
        <fullName evidence="7">Electron transfer flavoprotein small subunit</fullName>
    </alternativeName>
</protein>
<dbReference type="PANTHER" id="PTHR21294:SF8">
    <property type="entry name" value="ELECTRON TRANSFER FLAVOPROTEIN SUBUNIT BETA"/>
    <property type="match status" value="1"/>
</dbReference>
<dbReference type="KEGG" id="dbc:MFMK1_001872"/>
<evidence type="ECO:0000256" key="7">
    <source>
        <dbReference type="ARBA" id="ARBA00042002"/>
    </source>
</evidence>
<evidence type="ECO:0000256" key="5">
    <source>
        <dbReference type="ARBA" id="ARBA00022982"/>
    </source>
</evidence>
<evidence type="ECO:0000256" key="8">
    <source>
        <dbReference type="ARBA" id="ARBA00049933"/>
    </source>
</evidence>
<dbReference type="GO" id="GO:0046395">
    <property type="term" value="P:carboxylic acid catabolic process"/>
    <property type="evidence" value="ECO:0007669"/>
    <property type="project" value="UniProtKB-ARBA"/>
</dbReference>
<comment type="subunit">
    <text evidence="2">Heterodimer of an alpha and a beta subunit.</text>
</comment>
<evidence type="ECO:0000256" key="3">
    <source>
        <dbReference type="ARBA" id="ARBA00016797"/>
    </source>
</evidence>
<dbReference type="Gene3D" id="3.40.50.620">
    <property type="entry name" value="HUPs"/>
    <property type="match status" value="1"/>
</dbReference>
<dbReference type="FunFam" id="3.40.50.620:FF:000011">
    <property type="entry name" value="Electron transfer flavoprotein subunit beta"/>
    <property type="match status" value="1"/>
</dbReference>
<dbReference type="InterPro" id="IPR012255">
    <property type="entry name" value="ETF_b"/>
</dbReference>
<evidence type="ECO:0000313" key="10">
    <source>
        <dbReference type="EMBL" id="WRO22051.1"/>
    </source>
</evidence>
<dbReference type="GO" id="GO:0009055">
    <property type="term" value="F:electron transfer activity"/>
    <property type="evidence" value="ECO:0007669"/>
    <property type="project" value="InterPro"/>
</dbReference>
<reference evidence="10 11" key="1">
    <citation type="submission" date="2023-04" db="EMBL/GenBank/DDBJ databases">
        <authorList>
            <person name="Hsu D."/>
        </authorList>
    </citation>
    <scope>NUCLEOTIDE SEQUENCE [LARGE SCALE GENOMIC DNA]</scope>
    <source>
        <strain evidence="10 11">MK1</strain>
    </source>
</reference>
<keyword evidence="4" id="KW-0813">Transport</keyword>
<dbReference type="EMBL" id="CP121694">
    <property type="protein sequence ID" value="WRO22051.1"/>
    <property type="molecule type" value="Genomic_DNA"/>
</dbReference>
<sequence length="250" mass="27092">MNIIVCLKQTFDTEAKIELKDGEIATQGIKHIINPYDEFAVEEALKIKEAQGGEVTVISVGDDQAQEALRQALAMGADKAVLVKNPQGDEYAVAKVLAEAVAGMEYDLILGGHVAIDDGSGQVATRLAQELDLPQVNVVTKLELKDGQAECTREIEGGSEIVETPLPAVVTCQKGLNEPRYPSLKGIMQAKKKELKQVTPEELGVEVEKQVEILEIFLPPKKEAGKIIEGEAEEAGKELVRLLKEEAKVI</sequence>
<dbReference type="InterPro" id="IPR014729">
    <property type="entry name" value="Rossmann-like_a/b/a_fold"/>
</dbReference>
<name>A0AAU0UP99_9FIRM</name>
<dbReference type="Proteomes" id="UP001329915">
    <property type="component" value="Chromosome"/>
</dbReference>
<evidence type="ECO:0000256" key="6">
    <source>
        <dbReference type="ARBA" id="ARBA00025649"/>
    </source>
</evidence>
<dbReference type="InterPro" id="IPR033948">
    <property type="entry name" value="ETF_beta_N"/>
</dbReference>
<keyword evidence="5" id="KW-0249">Electron transport</keyword>
<dbReference type="Pfam" id="PF01012">
    <property type="entry name" value="ETF"/>
    <property type="match status" value="1"/>
</dbReference>
<accession>A0AAU0UP99</accession>
<evidence type="ECO:0000256" key="4">
    <source>
        <dbReference type="ARBA" id="ARBA00022448"/>
    </source>
</evidence>
<feature type="domain" description="Electron transfer flavoprotein alpha/beta-subunit N-terminal" evidence="9">
    <location>
        <begin position="21"/>
        <end position="207"/>
    </location>
</feature>
<comment type="cofactor">
    <cofactor evidence="8">
        <name>AMP</name>
        <dbReference type="ChEBI" id="CHEBI:456215"/>
    </cofactor>
</comment>
<gene>
    <name evidence="10" type="ORF">MFMK1_001872</name>
</gene>
<dbReference type="AlphaFoldDB" id="A0AAU0UP99"/>
<dbReference type="PIRSF" id="PIRSF000090">
    <property type="entry name" value="Beta-ETF"/>
    <property type="match status" value="1"/>
</dbReference>
<comment type="function">
    <text evidence="6">The electron transfer flavoprotein serves as a specific electron acceptor for other dehydrogenases. It transfers the electrons to the main respiratory chain via ETF-ubiquinone oxidoreductase (ETF dehydrogenase).</text>
</comment>
<dbReference type="InterPro" id="IPR014730">
    <property type="entry name" value="ETF_a/b_N"/>
</dbReference>
<comment type="similarity">
    <text evidence="1">Belongs to the ETF beta-subunit/FixA family.</text>
</comment>
<dbReference type="SUPFAM" id="SSF52402">
    <property type="entry name" value="Adenine nucleotide alpha hydrolases-like"/>
    <property type="match status" value="1"/>
</dbReference>
<proteinExistence type="inferred from homology"/>
<dbReference type="PANTHER" id="PTHR21294">
    <property type="entry name" value="ELECTRON TRANSFER FLAVOPROTEIN BETA-SUBUNIT"/>
    <property type="match status" value="1"/>
</dbReference>
<dbReference type="SMART" id="SM00893">
    <property type="entry name" value="ETF"/>
    <property type="match status" value="1"/>
</dbReference>
<keyword evidence="11" id="KW-1185">Reference proteome</keyword>
<dbReference type="RefSeq" id="WP_366921472.1">
    <property type="nucleotide sequence ID" value="NZ_CP121694.1"/>
</dbReference>
<dbReference type="GO" id="GO:0005829">
    <property type="term" value="C:cytosol"/>
    <property type="evidence" value="ECO:0007669"/>
    <property type="project" value="TreeGrafter"/>
</dbReference>
<evidence type="ECO:0000259" key="9">
    <source>
        <dbReference type="SMART" id="SM00893"/>
    </source>
</evidence>
<dbReference type="CDD" id="cd01714">
    <property type="entry name" value="ETF_beta"/>
    <property type="match status" value="1"/>
</dbReference>
<evidence type="ECO:0000313" key="11">
    <source>
        <dbReference type="Proteomes" id="UP001329915"/>
    </source>
</evidence>
<organism evidence="10 11">
    <name type="scientific">Metallumcola ferriviriculae</name>
    <dbReference type="NCBI Taxonomy" id="3039180"/>
    <lineage>
        <taxon>Bacteria</taxon>
        <taxon>Bacillati</taxon>
        <taxon>Bacillota</taxon>
        <taxon>Clostridia</taxon>
        <taxon>Neomoorellales</taxon>
        <taxon>Desulfitibacteraceae</taxon>
        <taxon>Metallumcola</taxon>
    </lineage>
</organism>